<gene>
    <name evidence="1" type="ORF">NLI96_g7117</name>
</gene>
<keyword evidence="2" id="KW-1185">Reference proteome</keyword>
<dbReference type="AlphaFoldDB" id="A0AAD5V510"/>
<reference evidence="1" key="1">
    <citation type="submission" date="2022-07" db="EMBL/GenBank/DDBJ databases">
        <title>Genome Sequence of Physisporinus lineatus.</title>
        <authorList>
            <person name="Buettner E."/>
        </authorList>
    </citation>
    <scope>NUCLEOTIDE SEQUENCE</scope>
    <source>
        <strain evidence="1">VT162</strain>
    </source>
</reference>
<evidence type="ECO:0000313" key="2">
    <source>
        <dbReference type="Proteomes" id="UP001212997"/>
    </source>
</evidence>
<accession>A0AAD5V510</accession>
<dbReference type="Proteomes" id="UP001212997">
    <property type="component" value="Unassembled WGS sequence"/>
</dbReference>
<protein>
    <submittedName>
        <fullName evidence="1">Uncharacterized protein</fullName>
    </submittedName>
</protein>
<evidence type="ECO:0000313" key="1">
    <source>
        <dbReference type="EMBL" id="KAJ3482246.1"/>
    </source>
</evidence>
<dbReference type="EMBL" id="JANAWD010000282">
    <property type="protein sequence ID" value="KAJ3482246.1"/>
    <property type="molecule type" value="Genomic_DNA"/>
</dbReference>
<comment type="caution">
    <text evidence="1">The sequence shown here is derived from an EMBL/GenBank/DDBJ whole genome shotgun (WGS) entry which is preliminary data.</text>
</comment>
<proteinExistence type="predicted"/>
<name>A0AAD5V510_9APHY</name>
<organism evidence="1 2">
    <name type="scientific">Meripilus lineatus</name>
    <dbReference type="NCBI Taxonomy" id="2056292"/>
    <lineage>
        <taxon>Eukaryota</taxon>
        <taxon>Fungi</taxon>
        <taxon>Dikarya</taxon>
        <taxon>Basidiomycota</taxon>
        <taxon>Agaricomycotina</taxon>
        <taxon>Agaricomycetes</taxon>
        <taxon>Polyporales</taxon>
        <taxon>Meripilaceae</taxon>
        <taxon>Meripilus</taxon>
    </lineage>
</organism>
<sequence>MNQPFFRLRGPTLPSPSLVLVPQAPATLPYDRTISLRDMENLLHAVAIDATSLFSRPSTSTGSTIYGIGATSGKAIIALGNFLIDRVESIRIQGRLRTIRKRLQKRRCDVKSCRDLFELQRIGLYLDHFRRSSWILILESLRIGEIHSLVTVLLKRCDAEEGLLEVQLFLRQLVAIKLSGWKRDPVDMSHIPSQYIAPSVCRVLDDSLFLIISKLLATRPAVIHDSINTGVYALLLSGTIPDLSGDVKQDVSLSTLFYQAELHPYNFKKNLWPKFFLYITTASPEEAKHVVEHLLRRCVSLAEPPKKHDARSVVRYFLFLASQVLTAHSSALDCFFPPEIHFILDGHSSSPYSDILICSIDDISSIASHLRKALPHITRLPPPLPLLPMEISPDLLRYTLVEFLRKLAPCPDHSEARLCAQVNLYNLALVSRSWYSVAIGVLYAHPVLRQTSEDAQLFIRTMDSSPTLARLVRSVELRPPRTVHQLTFLANRSEGVIPFPMSSLRQCENLTTLSSDTLSWASNTPHQQYTLCDLTLVASRLRVLHLTGIVTETVILHLSLPSLEVLCLRDCTLPLTSSFQPLRKLHTFRLYQSQVVGDSRSLESLLFRSAFPNLQTCEILAWQLSELESSLGIFSRDRSLYPTSLGETSFRDPSRRIQNGEGPRSMTLGIIEDDIEWDNFKDWRIHPSLELESLTLVLGSSYRYGNPLNCVLEFLASNSSRHTLRALCLIYASCSNGDGLENPCDEPLILISERCASLCIKLELIPYFGRVEDCIFGRLGLWDHTVW</sequence>